<dbReference type="VEuPathDB" id="MicrosporidiaDB:ECANGB1_2724"/>
<name>A0A1Y1S4V0_9MICR</name>
<proteinExistence type="predicted"/>
<protein>
    <recommendedName>
        <fullName evidence="5">Secreted protein</fullName>
    </recommendedName>
</protein>
<evidence type="ECO:0000313" key="3">
    <source>
        <dbReference type="EMBL" id="ORD93428.1"/>
    </source>
</evidence>
<sequence length="78" mass="8463">MNLLNFLVISASLPLSQPTSSILFTKTTSFPTEDDARSSLRCSRVCPPRKPASNSPDRAETTRIPTSARDDPSIISPT</sequence>
<dbReference type="AlphaFoldDB" id="A0A1Y1S4V0"/>
<keyword evidence="4" id="KW-1185">Reference proteome</keyword>
<gene>
    <name evidence="3" type="ORF">ECANGB1_2724</name>
</gene>
<evidence type="ECO:0000256" key="1">
    <source>
        <dbReference type="SAM" id="MobiDB-lite"/>
    </source>
</evidence>
<evidence type="ECO:0000256" key="2">
    <source>
        <dbReference type="SAM" id="SignalP"/>
    </source>
</evidence>
<keyword evidence="2" id="KW-0732">Signal</keyword>
<dbReference type="EMBL" id="LWDP01000085">
    <property type="protein sequence ID" value="ORD93428.1"/>
    <property type="molecule type" value="Genomic_DNA"/>
</dbReference>
<evidence type="ECO:0000313" key="4">
    <source>
        <dbReference type="Proteomes" id="UP000192639"/>
    </source>
</evidence>
<feature type="chain" id="PRO_5011004138" description="Secreted protein" evidence="2">
    <location>
        <begin position="22"/>
        <end position="78"/>
    </location>
</feature>
<accession>A0A1Y1S4V0</accession>
<dbReference type="Proteomes" id="UP000192639">
    <property type="component" value="Unassembled WGS sequence"/>
</dbReference>
<feature type="region of interest" description="Disordered" evidence="1">
    <location>
        <begin position="27"/>
        <end position="78"/>
    </location>
</feature>
<comment type="caution">
    <text evidence="3">The sequence shown here is derived from an EMBL/GenBank/DDBJ whole genome shotgun (WGS) entry which is preliminary data.</text>
</comment>
<feature type="signal peptide" evidence="2">
    <location>
        <begin position="1"/>
        <end position="21"/>
    </location>
</feature>
<organism evidence="3 4">
    <name type="scientific">Enterospora canceri</name>
    <dbReference type="NCBI Taxonomy" id="1081671"/>
    <lineage>
        <taxon>Eukaryota</taxon>
        <taxon>Fungi</taxon>
        <taxon>Fungi incertae sedis</taxon>
        <taxon>Microsporidia</taxon>
        <taxon>Enterocytozoonidae</taxon>
        <taxon>Enterospora</taxon>
    </lineage>
</organism>
<evidence type="ECO:0008006" key="5">
    <source>
        <dbReference type="Google" id="ProtNLM"/>
    </source>
</evidence>
<reference evidence="3 4" key="1">
    <citation type="journal article" date="2017" name="Environ. Microbiol.">
        <title>Decay of the glycolytic pathway and adaptation to intranuclear parasitism within Enterocytozoonidae microsporidia.</title>
        <authorList>
            <person name="Wiredu Boakye D."/>
            <person name="Jaroenlak P."/>
            <person name="Prachumwat A."/>
            <person name="Williams T.A."/>
            <person name="Bateman K.S."/>
            <person name="Itsathitphaisarn O."/>
            <person name="Sritunyalucksana K."/>
            <person name="Paszkiewicz K.H."/>
            <person name="Moore K.A."/>
            <person name="Stentiford G.D."/>
            <person name="Williams B.A."/>
        </authorList>
    </citation>
    <scope>NUCLEOTIDE SEQUENCE [LARGE SCALE GENOMIC DNA]</scope>
    <source>
        <strain evidence="3 4">GB1</strain>
    </source>
</reference>